<evidence type="ECO:0000256" key="1">
    <source>
        <dbReference type="ARBA" id="ARBA00002368"/>
    </source>
</evidence>
<feature type="binding site" evidence="9">
    <location>
        <position position="259"/>
    </location>
    <ligand>
        <name>Zn(2+)</name>
        <dbReference type="ChEBI" id="CHEBI:29105"/>
        <label>1</label>
    </ligand>
</feature>
<dbReference type="GO" id="GO:0006207">
    <property type="term" value="P:'de novo' pyrimidine nucleobase biosynthetic process"/>
    <property type="evidence" value="ECO:0007669"/>
    <property type="project" value="TreeGrafter"/>
</dbReference>
<comment type="pathway">
    <text evidence="2 9 10">Pyrimidine metabolism; UMP biosynthesis via de novo pathway; (S)-dihydroorotate from bicarbonate: step 3/3.</text>
</comment>
<dbReference type="EC" id="3.5.2.3" evidence="4 9"/>
<comment type="similarity">
    <text evidence="3 9 10">Belongs to the metallo-dependent hydrolases superfamily. DHOase family. Class II DHOase subfamily.</text>
</comment>
<accession>A0A2S6F928</accession>
<dbReference type="PROSITE" id="PS00483">
    <property type="entry name" value="DIHYDROOROTASE_2"/>
    <property type="match status" value="1"/>
</dbReference>
<feature type="binding site" evidence="9">
    <location>
        <position position="27"/>
    </location>
    <ligand>
        <name>Zn(2+)</name>
        <dbReference type="ChEBI" id="CHEBI:29105"/>
        <label>1</label>
    </ligand>
</feature>
<feature type="binding site" evidence="9">
    <location>
        <position position="150"/>
    </location>
    <ligand>
        <name>substrate</name>
    </ligand>
</feature>
<organism evidence="11 12">
    <name type="scientific">Legionella pneumophila</name>
    <dbReference type="NCBI Taxonomy" id="446"/>
    <lineage>
        <taxon>Bacteria</taxon>
        <taxon>Pseudomonadati</taxon>
        <taxon>Pseudomonadota</taxon>
        <taxon>Gammaproteobacteria</taxon>
        <taxon>Legionellales</taxon>
        <taxon>Legionellaceae</taxon>
        <taxon>Legionella</taxon>
    </lineage>
</organism>
<dbReference type="OrthoDB" id="9808095at2"/>
<dbReference type="PANTHER" id="PTHR43137:SF1">
    <property type="entry name" value="DIHYDROOROTASE"/>
    <property type="match status" value="1"/>
</dbReference>
<dbReference type="NCBIfam" id="TIGR00856">
    <property type="entry name" value="pyrC_dimer"/>
    <property type="match status" value="1"/>
</dbReference>
<dbReference type="CDD" id="cd01294">
    <property type="entry name" value="DHOase"/>
    <property type="match status" value="1"/>
</dbReference>
<evidence type="ECO:0000256" key="2">
    <source>
        <dbReference type="ARBA" id="ARBA00004880"/>
    </source>
</evidence>
<dbReference type="AlphaFoldDB" id="A0A2S6F928"/>
<keyword evidence="6 9" id="KW-0378">Hydrolase</keyword>
<feature type="binding site" evidence="9">
    <location>
        <position position="55"/>
    </location>
    <ligand>
        <name>substrate</name>
    </ligand>
</feature>
<comment type="cofactor">
    <cofactor evidence="9 10">
        <name>Zn(2+)</name>
        <dbReference type="ChEBI" id="CHEBI:29105"/>
    </cofactor>
    <text evidence="9 10">Binds 2 Zn(2+) ions per subunit.</text>
</comment>
<protein>
    <recommendedName>
        <fullName evidence="4 9">Dihydroorotase</fullName>
        <shortName evidence="9">DHOase</shortName>
        <ecNumber evidence="4 9">3.5.2.3</ecNumber>
    </recommendedName>
</protein>
<feature type="binding site" evidence="9">
    <location>
        <position position="231"/>
    </location>
    <ligand>
        <name>substrate</name>
    </ligand>
</feature>
<evidence type="ECO:0000256" key="9">
    <source>
        <dbReference type="HAMAP-Rule" id="MF_00219"/>
    </source>
</evidence>
<feature type="binding site" description="via carbamate group" evidence="9">
    <location>
        <position position="113"/>
    </location>
    <ligand>
        <name>Zn(2+)</name>
        <dbReference type="ChEBI" id="CHEBI:29105"/>
        <label>1</label>
    </ligand>
</feature>
<keyword evidence="7 9" id="KW-0862">Zinc</keyword>
<dbReference type="PANTHER" id="PTHR43137">
    <property type="entry name" value="DIHYDROOROTASE"/>
    <property type="match status" value="1"/>
</dbReference>
<dbReference type="EMBL" id="PQWY01000001">
    <property type="protein sequence ID" value="PPK33937.1"/>
    <property type="molecule type" value="Genomic_DNA"/>
</dbReference>
<dbReference type="HAMAP" id="MF_00219">
    <property type="entry name" value="PyrC_classII"/>
    <property type="match status" value="1"/>
</dbReference>
<comment type="subunit">
    <text evidence="9">Homodimer.</text>
</comment>
<feature type="binding site" evidence="9">
    <location>
        <begin position="29"/>
        <end position="31"/>
    </location>
    <ligand>
        <name>substrate</name>
    </ligand>
</feature>
<feature type="active site" evidence="9">
    <location>
        <position position="259"/>
    </location>
</feature>
<evidence type="ECO:0000313" key="12">
    <source>
        <dbReference type="Proteomes" id="UP000239239"/>
    </source>
</evidence>
<evidence type="ECO:0000256" key="3">
    <source>
        <dbReference type="ARBA" id="ARBA00005631"/>
    </source>
</evidence>
<keyword evidence="8 9" id="KW-0665">Pyrimidine biosynthesis</keyword>
<dbReference type="Proteomes" id="UP000239239">
    <property type="component" value="Unassembled WGS sequence"/>
</dbReference>
<gene>
    <name evidence="9" type="primary">pyrC</name>
    <name evidence="11" type="ORF">C3928_00155</name>
</gene>
<dbReference type="GO" id="GO:0008270">
    <property type="term" value="F:zinc ion binding"/>
    <property type="evidence" value="ECO:0007669"/>
    <property type="project" value="UniProtKB-UniRule"/>
</dbReference>
<dbReference type="GO" id="GO:0004151">
    <property type="term" value="F:dihydroorotase activity"/>
    <property type="evidence" value="ECO:0007669"/>
    <property type="project" value="UniProtKB-UniRule"/>
</dbReference>
<sequence length="359" mass="40033">MLSSFIGNNAGIFIMQTLIINRPDDWHLHLRDGEFLTHTVQASAQHFARALVMPNLKPALTNLSAIESYRNRIIAAIPKQNSFIPYMTFYLNESVKPEELQQAASLSYIVGAKLYPAGATTNAEEGAKSLKALYPLFEVLQTNNLVLQIHGEVTHSDIFERESLFIDEYLKPIAKHFPKLRIVLEHISTKTAVDYVSEGPANLTATITPHHLLYNRNKLLAGGIRPHYYCLPILKHEKDQKALQHAATSGNRKFFAGTDSAPHAINTKENACGCAGIYSAPFAVALYTQIFDELNQLKKLNDFLSRFGAEFYQLPINQQQLELIKSPQTIPDSMPFGSTHVVPIAAGDTINWSINGFSQ</sequence>
<feature type="binding site" evidence="9">
    <location>
        <position position="263"/>
    </location>
    <ligand>
        <name>substrate</name>
    </ligand>
</feature>
<comment type="caution">
    <text evidence="11">The sequence shown here is derived from an EMBL/GenBank/DDBJ whole genome shotgun (WGS) entry which is preliminary data.</text>
</comment>
<dbReference type="GO" id="GO:0044205">
    <property type="term" value="P:'de novo' UMP biosynthetic process"/>
    <property type="evidence" value="ECO:0007669"/>
    <property type="project" value="UniProtKB-UniRule"/>
</dbReference>
<dbReference type="Pfam" id="PF01979">
    <property type="entry name" value="Amidohydro_1"/>
    <property type="match status" value="1"/>
</dbReference>
<dbReference type="PROSITE" id="PS00482">
    <property type="entry name" value="DIHYDROOROTASE_1"/>
    <property type="match status" value="1"/>
</dbReference>
<reference evidence="11 12" key="1">
    <citation type="submission" date="2018-02" db="EMBL/GenBank/DDBJ databases">
        <title>Draft genome sequences of four Legionella pneumophila clinical strains isolated in Ontario.</title>
        <authorList>
            <person name="Fortuna A."/>
            <person name="Ramnarine R."/>
            <person name="Li A."/>
            <person name="Frantz C."/>
            <person name="Mallo G."/>
        </authorList>
    </citation>
    <scope>NUCLEOTIDE SEQUENCE [LARGE SCALE GENOMIC DNA]</scope>
    <source>
        <strain evidence="11 12">LG61</strain>
    </source>
</reference>
<keyword evidence="5 9" id="KW-0479">Metal-binding</keyword>
<comment type="catalytic activity">
    <reaction evidence="9 10">
        <text>(S)-dihydroorotate + H2O = N-carbamoyl-L-aspartate + H(+)</text>
        <dbReference type="Rhea" id="RHEA:24296"/>
        <dbReference type="ChEBI" id="CHEBI:15377"/>
        <dbReference type="ChEBI" id="CHEBI:15378"/>
        <dbReference type="ChEBI" id="CHEBI:30864"/>
        <dbReference type="ChEBI" id="CHEBI:32814"/>
        <dbReference type="EC" id="3.5.2.3"/>
    </reaction>
</comment>
<comment type="function">
    <text evidence="1 9">Catalyzes the reversible cyclization of carbamoyl aspartate to dihydroorotate.</text>
</comment>
<evidence type="ECO:0000256" key="5">
    <source>
        <dbReference type="ARBA" id="ARBA00022723"/>
    </source>
</evidence>
<dbReference type="InterPro" id="IPR004721">
    <property type="entry name" value="DHOdimr"/>
</dbReference>
<dbReference type="UniPathway" id="UPA00070">
    <property type="reaction ID" value="UER00117"/>
</dbReference>
<dbReference type="InterPro" id="IPR006680">
    <property type="entry name" value="Amidohydro-rel"/>
</dbReference>
<dbReference type="Gene3D" id="3.20.20.140">
    <property type="entry name" value="Metal-dependent hydrolases"/>
    <property type="match status" value="1"/>
</dbReference>
<feature type="binding site" evidence="9">
    <location>
        <position position="150"/>
    </location>
    <ligand>
        <name>Zn(2+)</name>
        <dbReference type="ChEBI" id="CHEBI:29105"/>
        <label>2</label>
    </ligand>
</feature>
<evidence type="ECO:0000256" key="10">
    <source>
        <dbReference type="RuleBase" id="RU003440"/>
    </source>
</evidence>
<evidence type="ECO:0000256" key="7">
    <source>
        <dbReference type="ARBA" id="ARBA00022833"/>
    </source>
</evidence>
<evidence type="ECO:0000256" key="4">
    <source>
        <dbReference type="ARBA" id="ARBA00012860"/>
    </source>
</evidence>
<dbReference type="InterPro" id="IPR032466">
    <property type="entry name" value="Metal_Hydrolase"/>
</dbReference>
<evidence type="ECO:0000256" key="6">
    <source>
        <dbReference type="ARBA" id="ARBA00022801"/>
    </source>
</evidence>
<proteinExistence type="inferred from homology"/>
<feature type="modified residue" description="N6-carboxylysine" evidence="9">
    <location>
        <position position="113"/>
    </location>
</feature>
<dbReference type="GO" id="GO:0005829">
    <property type="term" value="C:cytosol"/>
    <property type="evidence" value="ECO:0007669"/>
    <property type="project" value="TreeGrafter"/>
</dbReference>
<dbReference type="InterPro" id="IPR002195">
    <property type="entry name" value="Dihydroorotase_CS"/>
</dbReference>
<evidence type="ECO:0000313" key="11">
    <source>
        <dbReference type="EMBL" id="PPK33937.1"/>
    </source>
</evidence>
<feature type="binding site" evidence="9">
    <location>
        <position position="275"/>
    </location>
    <ligand>
        <name>substrate</name>
    </ligand>
</feature>
<feature type="binding site" description="via carbamate group" evidence="9">
    <location>
        <position position="113"/>
    </location>
    <ligand>
        <name>Zn(2+)</name>
        <dbReference type="ChEBI" id="CHEBI:29105"/>
        <label>2</label>
    </ligand>
</feature>
<dbReference type="SUPFAM" id="SSF51556">
    <property type="entry name" value="Metallo-dependent hydrolases"/>
    <property type="match status" value="1"/>
</dbReference>
<feature type="binding site" evidence="9">
    <location>
        <position position="29"/>
    </location>
    <ligand>
        <name>Zn(2+)</name>
        <dbReference type="ChEBI" id="CHEBI:29105"/>
        <label>1</label>
    </ligand>
</feature>
<name>A0A2S6F928_LEGPN</name>
<evidence type="ECO:0000256" key="8">
    <source>
        <dbReference type="ARBA" id="ARBA00022975"/>
    </source>
</evidence>
<feature type="binding site" evidence="9">
    <location>
        <position position="186"/>
    </location>
    <ligand>
        <name>Zn(2+)</name>
        <dbReference type="ChEBI" id="CHEBI:29105"/>
        <label>2</label>
    </ligand>
</feature>
<dbReference type="PIRSF" id="PIRSF001237">
    <property type="entry name" value="DHOdimr"/>
    <property type="match status" value="1"/>
</dbReference>